<comment type="caution">
    <text evidence="1">The sequence shown here is derived from an EMBL/GenBank/DDBJ whole genome shotgun (WGS) entry which is preliminary data.</text>
</comment>
<name>A0ACC2TGW3_9FUNG</name>
<accession>A0ACC2TGW3</accession>
<dbReference type="EMBL" id="QTSX02002887">
    <property type="protein sequence ID" value="KAJ9073756.1"/>
    <property type="molecule type" value="Genomic_DNA"/>
</dbReference>
<gene>
    <name evidence="1" type="ORF">DSO57_1012972</name>
</gene>
<proteinExistence type="predicted"/>
<protein>
    <submittedName>
        <fullName evidence="1">Uncharacterized protein</fullName>
    </submittedName>
</protein>
<sequence length="112" mass="12708">MPPVTPQPRHLLGPETAVDKISTQYFCLLYIPLAGLINPMILANRPWAVLKQIFILDCEVSPILWWASHLCLGVVLPTCQKLLLVGSPILWYEPPVKQDFHFIMSYPKGQDL</sequence>
<dbReference type="Proteomes" id="UP001165960">
    <property type="component" value="Unassembled WGS sequence"/>
</dbReference>
<keyword evidence="2" id="KW-1185">Reference proteome</keyword>
<evidence type="ECO:0000313" key="1">
    <source>
        <dbReference type="EMBL" id="KAJ9073756.1"/>
    </source>
</evidence>
<organism evidence="1 2">
    <name type="scientific">Entomophthora muscae</name>
    <dbReference type="NCBI Taxonomy" id="34485"/>
    <lineage>
        <taxon>Eukaryota</taxon>
        <taxon>Fungi</taxon>
        <taxon>Fungi incertae sedis</taxon>
        <taxon>Zoopagomycota</taxon>
        <taxon>Entomophthoromycotina</taxon>
        <taxon>Entomophthoromycetes</taxon>
        <taxon>Entomophthorales</taxon>
        <taxon>Entomophthoraceae</taxon>
        <taxon>Entomophthora</taxon>
    </lineage>
</organism>
<reference evidence="1" key="1">
    <citation type="submission" date="2022-04" db="EMBL/GenBank/DDBJ databases">
        <title>Genome of the entomopathogenic fungus Entomophthora muscae.</title>
        <authorList>
            <person name="Elya C."/>
            <person name="Lovett B.R."/>
            <person name="Lee E."/>
            <person name="Macias A.M."/>
            <person name="Hajek A.E."/>
            <person name="De Bivort B.L."/>
            <person name="Kasson M.T."/>
            <person name="De Fine Licht H.H."/>
            <person name="Stajich J.E."/>
        </authorList>
    </citation>
    <scope>NUCLEOTIDE SEQUENCE</scope>
    <source>
        <strain evidence="1">Berkeley</strain>
    </source>
</reference>
<evidence type="ECO:0000313" key="2">
    <source>
        <dbReference type="Proteomes" id="UP001165960"/>
    </source>
</evidence>